<dbReference type="Proteomes" id="UP000828390">
    <property type="component" value="Unassembled WGS sequence"/>
</dbReference>
<evidence type="ECO:0000313" key="2">
    <source>
        <dbReference type="Proteomes" id="UP000828390"/>
    </source>
</evidence>
<protein>
    <submittedName>
        <fullName evidence="1">Uncharacterized protein</fullName>
    </submittedName>
</protein>
<gene>
    <name evidence="1" type="ORF">DPMN_092522</name>
</gene>
<keyword evidence="2" id="KW-1185">Reference proteome</keyword>
<organism evidence="1 2">
    <name type="scientific">Dreissena polymorpha</name>
    <name type="common">Zebra mussel</name>
    <name type="synonym">Mytilus polymorpha</name>
    <dbReference type="NCBI Taxonomy" id="45954"/>
    <lineage>
        <taxon>Eukaryota</taxon>
        <taxon>Metazoa</taxon>
        <taxon>Spiralia</taxon>
        <taxon>Lophotrochozoa</taxon>
        <taxon>Mollusca</taxon>
        <taxon>Bivalvia</taxon>
        <taxon>Autobranchia</taxon>
        <taxon>Heteroconchia</taxon>
        <taxon>Euheterodonta</taxon>
        <taxon>Imparidentia</taxon>
        <taxon>Neoheterodontei</taxon>
        <taxon>Myida</taxon>
        <taxon>Dreissenoidea</taxon>
        <taxon>Dreissenidae</taxon>
        <taxon>Dreissena</taxon>
    </lineage>
</organism>
<dbReference type="AlphaFoldDB" id="A0A9D4L1X0"/>
<reference evidence="1" key="2">
    <citation type="submission" date="2020-11" db="EMBL/GenBank/DDBJ databases">
        <authorList>
            <person name="McCartney M.A."/>
            <person name="Auch B."/>
            <person name="Kono T."/>
            <person name="Mallez S."/>
            <person name="Becker A."/>
            <person name="Gohl D.M."/>
            <person name="Silverstein K.A.T."/>
            <person name="Koren S."/>
            <person name="Bechman K.B."/>
            <person name="Herman A."/>
            <person name="Abrahante J.E."/>
            <person name="Garbe J."/>
        </authorList>
    </citation>
    <scope>NUCLEOTIDE SEQUENCE</scope>
    <source>
        <strain evidence="1">Duluth1</strain>
        <tissue evidence="1">Whole animal</tissue>
    </source>
</reference>
<accession>A0A9D4L1X0</accession>
<sequence>MNSEHSGGNVFQQTEYIFGHIQNIIKTNILTKFHKDWTKNEKCPAPGRHIFQPTGRIVQHVKDIIRTNFGSKFHEYQTINVAFRVLTRKNATPTCANVFQSTEKCPAPWCTCFQPTQTIFKLVQDIIRMALLTKFHEDRTIHVASREKCPTPGDHKNLLTKFHDDRIINVAYRVLTSKNAPPLGGHFHEDRTINVTSRMLTSHIWKNAPPPGGHVFKATGTLFELFQDIIVKNLLTKFHDDRNINGFYCSHIMKNAPLPCGHVFQPTVIIFELVQDIIEII</sequence>
<dbReference type="EMBL" id="JAIWYP010000003">
    <property type="protein sequence ID" value="KAH3850116.1"/>
    <property type="molecule type" value="Genomic_DNA"/>
</dbReference>
<evidence type="ECO:0000313" key="1">
    <source>
        <dbReference type="EMBL" id="KAH3850116.1"/>
    </source>
</evidence>
<reference evidence="1" key="1">
    <citation type="journal article" date="2019" name="bioRxiv">
        <title>The Genome of the Zebra Mussel, Dreissena polymorpha: A Resource for Invasive Species Research.</title>
        <authorList>
            <person name="McCartney M.A."/>
            <person name="Auch B."/>
            <person name="Kono T."/>
            <person name="Mallez S."/>
            <person name="Zhang Y."/>
            <person name="Obille A."/>
            <person name="Becker A."/>
            <person name="Abrahante J.E."/>
            <person name="Garbe J."/>
            <person name="Badalamenti J.P."/>
            <person name="Herman A."/>
            <person name="Mangelson H."/>
            <person name="Liachko I."/>
            <person name="Sullivan S."/>
            <person name="Sone E.D."/>
            <person name="Koren S."/>
            <person name="Silverstein K.A.T."/>
            <person name="Beckman K.B."/>
            <person name="Gohl D.M."/>
        </authorList>
    </citation>
    <scope>NUCLEOTIDE SEQUENCE</scope>
    <source>
        <strain evidence="1">Duluth1</strain>
        <tissue evidence="1">Whole animal</tissue>
    </source>
</reference>
<proteinExistence type="predicted"/>
<name>A0A9D4L1X0_DREPO</name>
<comment type="caution">
    <text evidence="1">The sequence shown here is derived from an EMBL/GenBank/DDBJ whole genome shotgun (WGS) entry which is preliminary data.</text>
</comment>